<accession>A0ABT2NEH0</accession>
<protein>
    <submittedName>
        <fullName evidence="1">Uncharacterized protein</fullName>
    </submittedName>
</protein>
<organism evidence="1 2">
    <name type="scientific">Laspinema olomoucense D3b</name>
    <dbReference type="NCBI Taxonomy" id="2953688"/>
    <lineage>
        <taxon>Bacteria</taxon>
        <taxon>Bacillati</taxon>
        <taxon>Cyanobacteriota</taxon>
        <taxon>Cyanophyceae</taxon>
        <taxon>Oscillatoriophycideae</taxon>
        <taxon>Oscillatoriales</taxon>
        <taxon>Laspinemataceae</taxon>
        <taxon>Laspinema</taxon>
        <taxon>Laspinema olomoucense</taxon>
    </lineage>
</organism>
<name>A0ABT2NEH0_9CYAN</name>
<dbReference type="RefSeq" id="WP_261237325.1">
    <property type="nucleotide sequence ID" value="NZ_JAMXFA010000052.1"/>
</dbReference>
<sequence>MTRFWWQLPGPSQFVERVVQDFRDGKNVILCLPEHLPSGLSSAIRSELGDDWDWQKISVSSESSGEPVHFLFDHFVGEISSNEVRNARTLAQHQNFAGKIVWLDDLTPNVWPVWKKFILDYEQPCRNIPKLYRTLFCVSLVGKLALDPPAEEVCLSHHFWKGVVDRMDMMLFTSQLFQGKRLPDLQKRVAISVVTNIALWDCNISKRLAYEKLEHILKPLPILHQIAGERNWCDCNYELSERWCKGMKDIIESEEKIHSAVLVNGVLDKVEIERRIWSGEVGELLPFVEERRHDILRLLAGFLKVPFTTRFGEVIKDVQDLEIGHIEYQIDENCRVVKSDVRNLVRHLRKIRNALSHLETISPELLLSREITDWHRILRRNSK</sequence>
<comment type="caution">
    <text evidence="1">The sequence shown here is derived from an EMBL/GenBank/DDBJ whole genome shotgun (WGS) entry which is preliminary data.</text>
</comment>
<evidence type="ECO:0000313" key="2">
    <source>
        <dbReference type="Proteomes" id="UP001525961"/>
    </source>
</evidence>
<dbReference type="Proteomes" id="UP001525961">
    <property type="component" value="Unassembled WGS sequence"/>
</dbReference>
<dbReference type="EMBL" id="JAMXFA010000052">
    <property type="protein sequence ID" value="MCT7981100.1"/>
    <property type="molecule type" value="Genomic_DNA"/>
</dbReference>
<evidence type="ECO:0000313" key="1">
    <source>
        <dbReference type="EMBL" id="MCT7981100.1"/>
    </source>
</evidence>
<keyword evidence="2" id="KW-1185">Reference proteome</keyword>
<reference evidence="1 2" key="1">
    <citation type="journal article" date="2022" name="Front. Microbiol.">
        <title>High genomic differentiation and limited gene flow indicate recent cryptic speciation within the genus Laspinema (cyanobacteria).</title>
        <authorList>
            <person name="Stanojkovic A."/>
            <person name="Skoupy S."/>
            <person name="Skaloud P."/>
            <person name="Dvorak P."/>
        </authorList>
    </citation>
    <scope>NUCLEOTIDE SEQUENCE [LARGE SCALE GENOMIC DNA]</scope>
    <source>
        <strain evidence="1 2">D3b</strain>
    </source>
</reference>
<gene>
    <name evidence="1" type="ORF">NG792_25560</name>
</gene>
<proteinExistence type="predicted"/>